<gene>
    <name evidence="4" type="ORF">Sango_0066900</name>
</gene>
<evidence type="ECO:0000259" key="3">
    <source>
        <dbReference type="Pfam" id="PF07223"/>
    </source>
</evidence>
<reference evidence="4" key="1">
    <citation type="submission" date="2020-06" db="EMBL/GenBank/DDBJ databases">
        <authorList>
            <person name="Li T."/>
            <person name="Hu X."/>
            <person name="Zhang T."/>
            <person name="Song X."/>
            <person name="Zhang H."/>
            <person name="Dai N."/>
            <person name="Sheng W."/>
            <person name="Hou X."/>
            <person name="Wei L."/>
        </authorList>
    </citation>
    <scope>NUCLEOTIDE SEQUENCE</scope>
    <source>
        <strain evidence="4">K16</strain>
        <tissue evidence="4">Leaf</tissue>
    </source>
</reference>
<dbReference type="Pfam" id="PF07223">
    <property type="entry name" value="DUF1421"/>
    <property type="match status" value="1"/>
</dbReference>
<dbReference type="EMBL" id="JACGWL010000001">
    <property type="protein sequence ID" value="KAK4409939.1"/>
    <property type="molecule type" value="Genomic_DNA"/>
</dbReference>
<dbReference type="PANTHER" id="PTHR31805:SF14">
    <property type="entry name" value="RECEPTOR-LIKE KINASE, PUTATIVE (DUF1421)-RELATED"/>
    <property type="match status" value="1"/>
</dbReference>
<feature type="compositionally biased region" description="Low complexity" evidence="2">
    <location>
        <begin position="275"/>
        <end position="300"/>
    </location>
</feature>
<feature type="region of interest" description="Disordered" evidence="2">
    <location>
        <begin position="258"/>
        <end position="466"/>
    </location>
</feature>
<feature type="region of interest" description="Disordered" evidence="2">
    <location>
        <begin position="21"/>
        <end position="81"/>
    </location>
</feature>
<protein>
    <recommendedName>
        <fullName evidence="3">DUF1421 domain-containing protein</fullName>
    </recommendedName>
</protein>
<dbReference type="AlphaFoldDB" id="A0AAE2C5N5"/>
<organism evidence="4 5">
    <name type="scientific">Sesamum angolense</name>
    <dbReference type="NCBI Taxonomy" id="2727404"/>
    <lineage>
        <taxon>Eukaryota</taxon>
        <taxon>Viridiplantae</taxon>
        <taxon>Streptophyta</taxon>
        <taxon>Embryophyta</taxon>
        <taxon>Tracheophyta</taxon>
        <taxon>Spermatophyta</taxon>
        <taxon>Magnoliopsida</taxon>
        <taxon>eudicotyledons</taxon>
        <taxon>Gunneridae</taxon>
        <taxon>Pentapetalae</taxon>
        <taxon>asterids</taxon>
        <taxon>lamiids</taxon>
        <taxon>Lamiales</taxon>
        <taxon>Pedaliaceae</taxon>
        <taxon>Sesamum</taxon>
    </lineage>
</organism>
<keyword evidence="1" id="KW-0175">Coiled coil</keyword>
<dbReference type="Proteomes" id="UP001289374">
    <property type="component" value="Unassembled WGS sequence"/>
</dbReference>
<dbReference type="InterPro" id="IPR010820">
    <property type="entry name" value="DUF1421"/>
</dbReference>
<evidence type="ECO:0000256" key="1">
    <source>
        <dbReference type="SAM" id="Coils"/>
    </source>
</evidence>
<comment type="caution">
    <text evidence="4">The sequence shown here is derived from an EMBL/GenBank/DDBJ whole genome shotgun (WGS) entry which is preliminary data.</text>
</comment>
<sequence>MSSSTTSQLMDKQIMDLSSSHSIATADNSSNTDFIDFMNRPPGKKDDIVPSYDFRPIRPAVGSSSPSPPTTRSSNFDFGDDDGPLRTWNSLDSKTNASPIRNYSSLDADEPAKFTLGKSHKPVNASLDVSLVSEIDRTMKKYADNLMYTLDGVSARLSQLETRSRNLENSMDDLKMSIENNQGSTDGKIRQLENILIEVQAGVQVIRDKQEVVEAQLHIAKLQIPKVEQEVEIRKNPHIGSAQPGALADPQFSTYSLAQPIPILPPPNAPPPPQQNLQPQVQLPNQFPQNQVPSVPQQQPYFPPSGQTPENPSLLYQITPSQQQHLTPPPPQHQYQLPSQPQQASFSGLNPTPPQPSLGHPPEEAPYTPPNYSPPVRPSSSHSPSAVPPLPSQQFYGPAPSIYEPPSGKPGPGYSGSFGPTSGHGEPYTYSSPSPHHGDSLPMKPIQLSSQSVGQSGGSGYPHLPTARILPQALPTASGSPGGSGNRVPIDDVVDKVTSMGFPRDQVRATVRKLTENGQSVDLNIVLDKLMNDGDGQAARGWFGHEWGSSTS</sequence>
<proteinExistence type="predicted"/>
<dbReference type="PANTHER" id="PTHR31805">
    <property type="entry name" value="RECEPTOR-LIKE KINASE, PUTATIVE (DUF1421)-RELATED"/>
    <property type="match status" value="1"/>
</dbReference>
<accession>A0AAE2C5N5</accession>
<evidence type="ECO:0000313" key="4">
    <source>
        <dbReference type="EMBL" id="KAK4409939.1"/>
    </source>
</evidence>
<name>A0AAE2C5N5_9LAMI</name>
<feature type="coiled-coil region" evidence="1">
    <location>
        <begin position="150"/>
        <end position="177"/>
    </location>
</feature>
<keyword evidence="5" id="KW-1185">Reference proteome</keyword>
<feature type="domain" description="DUF1421" evidence="3">
    <location>
        <begin position="490"/>
        <end position="533"/>
    </location>
</feature>
<evidence type="ECO:0000256" key="2">
    <source>
        <dbReference type="SAM" id="MobiDB-lite"/>
    </source>
</evidence>
<feature type="compositionally biased region" description="Pro residues" evidence="2">
    <location>
        <begin position="262"/>
        <end position="274"/>
    </location>
</feature>
<feature type="compositionally biased region" description="Polar residues" evidence="2">
    <location>
        <begin position="307"/>
        <end position="318"/>
    </location>
</feature>
<evidence type="ECO:0000313" key="5">
    <source>
        <dbReference type="Proteomes" id="UP001289374"/>
    </source>
</evidence>
<feature type="compositionally biased region" description="Polar residues" evidence="2">
    <location>
        <begin position="21"/>
        <end position="33"/>
    </location>
</feature>
<reference evidence="4" key="2">
    <citation type="journal article" date="2024" name="Plant">
        <title>Genomic evolution and insights into agronomic trait innovations of Sesamum species.</title>
        <authorList>
            <person name="Miao H."/>
            <person name="Wang L."/>
            <person name="Qu L."/>
            <person name="Liu H."/>
            <person name="Sun Y."/>
            <person name="Le M."/>
            <person name="Wang Q."/>
            <person name="Wei S."/>
            <person name="Zheng Y."/>
            <person name="Lin W."/>
            <person name="Duan Y."/>
            <person name="Cao H."/>
            <person name="Xiong S."/>
            <person name="Wang X."/>
            <person name="Wei L."/>
            <person name="Li C."/>
            <person name="Ma Q."/>
            <person name="Ju M."/>
            <person name="Zhao R."/>
            <person name="Li G."/>
            <person name="Mu C."/>
            <person name="Tian Q."/>
            <person name="Mei H."/>
            <person name="Zhang T."/>
            <person name="Gao T."/>
            <person name="Zhang H."/>
        </authorList>
    </citation>
    <scope>NUCLEOTIDE SEQUENCE</scope>
    <source>
        <strain evidence="4">K16</strain>
    </source>
</reference>
<feature type="compositionally biased region" description="Low complexity" evidence="2">
    <location>
        <begin position="333"/>
        <end position="343"/>
    </location>
</feature>
<feature type="compositionally biased region" description="Pro residues" evidence="2">
    <location>
        <begin position="367"/>
        <end position="377"/>
    </location>
</feature>